<reference evidence="15" key="1">
    <citation type="submission" date="2025-08" db="UniProtKB">
        <authorList>
            <consortium name="Ensembl"/>
        </authorList>
    </citation>
    <scope>IDENTIFICATION</scope>
</reference>
<keyword evidence="6" id="KW-0805">Transcription regulation</keyword>
<accession>A0A3Q3AFN6</accession>
<dbReference type="FunFam" id="3.30.160.60:FF:000688">
    <property type="entry name" value="zinc finger protein 197 isoform X1"/>
    <property type="match status" value="1"/>
</dbReference>
<evidence type="ECO:0000256" key="10">
    <source>
        <dbReference type="PROSITE-ProRule" id="PRU00042"/>
    </source>
</evidence>
<comment type="subcellular location">
    <subcellularLocation>
        <location evidence="1">Nucleus</location>
    </subcellularLocation>
</comment>
<feature type="domain" description="C2H2-type" evidence="13">
    <location>
        <begin position="275"/>
        <end position="302"/>
    </location>
</feature>
<dbReference type="PROSITE" id="PS00028">
    <property type="entry name" value="ZINC_FINGER_C2H2_1"/>
    <property type="match status" value="5"/>
</dbReference>
<sequence>MVCTCAFPGCSNKTKSCSPFKFHRIPSKDVDLRKLWLAALKRDVNTPPAALRRIRVCSAHFADEDYIEPAASEKGQRFLKERAVPSSQACTAPKKTSTLACKVKLVLHGGPEQSAQKPSASGHSLAEPASKTVTDDADVVGESEASEASSDPGDVDSDDNWDPEEELSSHEELQAESDEELFGEEVKVVPKHRELCTDCGTFFDKRKPHVCEHKIKPFSCNICGKRLINEIALKAHSRIHDANYEYPCKYCHVKFKTKAAKIAHQQIHLTQEKPYKCPDCSETFAKYPEYRTHLEDHRGLTQLKCHICGMEFRLHSRLRRHLVVHTGEKPFKCAVCERGFNQAGNLKSHMRLHTGEKPFRCQHCDQGFNHNVSLKSHVQRYHAPGCEYQPKKASKRKRNSGGDSQAYWEKKDADSWLAESEQDTDDGDDVQPEEMFCPKTNATNSIRPKGRPKKTAADGLFQAEETQGHSSDTNAAKIKAWMSTDAV</sequence>
<dbReference type="InterPro" id="IPR006612">
    <property type="entry name" value="THAP_Znf"/>
</dbReference>
<dbReference type="PROSITE" id="PS50950">
    <property type="entry name" value="ZF_THAP"/>
    <property type="match status" value="1"/>
</dbReference>
<feature type="domain" description="C2H2-type" evidence="13">
    <location>
        <begin position="359"/>
        <end position="383"/>
    </location>
</feature>
<keyword evidence="16" id="KW-1185">Reference proteome</keyword>
<feature type="domain" description="C2H2-type" evidence="13">
    <location>
        <begin position="218"/>
        <end position="245"/>
    </location>
</feature>
<feature type="domain" description="C2H2-type" evidence="13">
    <location>
        <begin position="246"/>
        <end position="273"/>
    </location>
</feature>
<keyword evidence="7 11" id="KW-0238">DNA-binding</keyword>
<dbReference type="InterPro" id="IPR013087">
    <property type="entry name" value="Znf_C2H2_type"/>
</dbReference>
<keyword evidence="8" id="KW-0804">Transcription</keyword>
<evidence type="ECO:0000256" key="8">
    <source>
        <dbReference type="ARBA" id="ARBA00023163"/>
    </source>
</evidence>
<dbReference type="OrthoDB" id="8634051at2759"/>
<keyword evidence="2" id="KW-0479">Metal-binding</keyword>
<keyword evidence="4 10" id="KW-0863">Zinc-finger</keyword>
<dbReference type="InterPro" id="IPR038441">
    <property type="entry name" value="THAP_Znf_sf"/>
</dbReference>
<evidence type="ECO:0000256" key="5">
    <source>
        <dbReference type="ARBA" id="ARBA00022833"/>
    </source>
</evidence>
<evidence type="ECO:0000256" key="6">
    <source>
        <dbReference type="ARBA" id="ARBA00023015"/>
    </source>
</evidence>
<dbReference type="SMART" id="SM00355">
    <property type="entry name" value="ZnF_C2H2"/>
    <property type="match status" value="6"/>
</dbReference>
<proteinExistence type="predicted"/>
<feature type="domain" description="C2H2-type" evidence="13">
    <location>
        <begin position="331"/>
        <end position="358"/>
    </location>
</feature>
<organism evidence="15 16">
    <name type="scientific">Kryptolebias marmoratus</name>
    <name type="common">Mangrove killifish</name>
    <name type="synonym">Rivulus marmoratus</name>
    <dbReference type="NCBI Taxonomy" id="37003"/>
    <lineage>
        <taxon>Eukaryota</taxon>
        <taxon>Metazoa</taxon>
        <taxon>Chordata</taxon>
        <taxon>Craniata</taxon>
        <taxon>Vertebrata</taxon>
        <taxon>Euteleostomi</taxon>
        <taxon>Actinopterygii</taxon>
        <taxon>Neopterygii</taxon>
        <taxon>Teleostei</taxon>
        <taxon>Neoteleostei</taxon>
        <taxon>Acanthomorphata</taxon>
        <taxon>Ovalentaria</taxon>
        <taxon>Atherinomorphae</taxon>
        <taxon>Cyprinodontiformes</taxon>
        <taxon>Rivulidae</taxon>
        <taxon>Kryptolebias</taxon>
    </lineage>
</organism>
<dbReference type="Pfam" id="PF05485">
    <property type="entry name" value="THAP"/>
    <property type="match status" value="1"/>
</dbReference>
<dbReference type="FunFam" id="3.30.160.60:FF:000624">
    <property type="entry name" value="zinc finger protein 697"/>
    <property type="match status" value="1"/>
</dbReference>
<dbReference type="GeneTree" id="ENSGT00940000162287"/>
<keyword evidence="5" id="KW-0862">Zinc</keyword>
<evidence type="ECO:0000256" key="2">
    <source>
        <dbReference type="ARBA" id="ARBA00022723"/>
    </source>
</evidence>
<feature type="compositionally biased region" description="Acidic residues" evidence="12">
    <location>
        <begin position="135"/>
        <end position="145"/>
    </location>
</feature>
<feature type="compositionally biased region" description="Polar residues" evidence="12">
    <location>
        <begin position="113"/>
        <end position="122"/>
    </location>
</feature>
<dbReference type="GO" id="GO:0008270">
    <property type="term" value="F:zinc ion binding"/>
    <property type="evidence" value="ECO:0007669"/>
    <property type="project" value="UniProtKB-KW"/>
</dbReference>
<dbReference type="Pfam" id="PF00096">
    <property type="entry name" value="zf-C2H2"/>
    <property type="match status" value="3"/>
</dbReference>
<feature type="compositionally biased region" description="Acidic residues" evidence="12">
    <location>
        <begin position="420"/>
        <end position="432"/>
    </location>
</feature>
<feature type="region of interest" description="Disordered" evidence="12">
    <location>
        <begin position="385"/>
        <end position="487"/>
    </location>
</feature>
<evidence type="ECO:0000259" key="14">
    <source>
        <dbReference type="PROSITE" id="PS50950"/>
    </source>
</evidence>
<dbReference type="SUPFAM" id="SSF57667">
    <property type="entry name" value="beta-beta-alpha zinc fingers"/>
    <property type="match status" value="3"/>
</dbReference>
<evidence type="ECO:0000256" key="4">
    <source>
        <dbReference type="ARBA" id="ARBA00022771"/>
    </source>
</evidence>
<dbReference type="SMART" id="SM00692">
    <property type="entry name" value="DM3"/>
    <property type="match status" value="1"/>
</dbReference>
<feature type="compositionally biased region" description="Acidic residues" evidence="12">
    <location>
        <begin position="153"/>
        <end position="166"/>
    </location>
</feature>
<evidence type="ECO:0000313" key="15">
    <source>
        <dbReference type="Ensembl" id="ENSKMAP00000014950.1"/>
    </source>
</evidence>
<protein>
    <submittedName>
        <fullName evidence="15">Zinc finger protein 239-like</fullName>
    </submittedName>
</protein>
<evidence type="ECO:0000256" key="3">
    <source>
        <dbReference type="ARBA" id="ARBA00022737"/>
    </source>
</evidence>
<dbReference type="SMART" id="SM00980">
    <property type="entry name" value="THAP"/>
    <property type="match status" value="1"/>
</dbReference>
<evidence type="ECO:0000256" key="9">
    <source>
        <dbReference type="ARBA" id="ARBA00023242"/>
    </source>
</evidence>
<dbReference type="PANTHER" id="PTHR24399:SF38">
    <property type="entry name" value="ZINC FINGER AND BTB DOMAIN-CONTAINING PROTEIN 12"/>
    <property type="match status" value="1"/>
</dbReference>
<dbReference type="Gene3D" id="3.30.160.60">
    <property type="entry name" value="Classic Zinc Finger"/>
    <property type="match status" value="5"/>
</dbReference>
<dbReference type="GO" id="GO:0005654">
    <property type="term" value="C:nucleoplasm"/>
    <property type="evidence" value="ECO:0007669"/>
    <property type="project" value="TreeGrafter"/>
</dbReference>
<evidence type="ECO:0000259" key="13">
    <source>
        <dbReference type="PROSITE" id="PS50157"/>
    </source>
</evidence>
<feature type="domain" description="C2H2-type" evidence="13">
    <location>
        <begin position="303"/>
        <end position="330"/>
    </location>
</feature>
<feature type="region of interest" description="Disordered" evidence="12">
    <location>
        <begin position="111"/>
        <end position="181"/>
    </location>
</feature>
<dbReference type="KEGG" id="kmr:108239602"/>
<feature type="domain" description="THAP-type" evidence="14">
    <location>
        <begin position="1"/>
        <end position="88"/>
    </location>
</feature>
<dbReference type="GeneID" id="108239602"/>
<evidence type="ECO:0000256" key="11">
    <source>
        <dbReference type="PROSITE-ProRule" id="PRU00309"/>
    </source>
</evidence>
<dbReference type="OMA" id="HVCEYKT"/>
<keyword evidence="9" id="KW-0539">Nucleus</keyword>
<name>A0A3Q3AFN6_KRYMA</name>
<dbReference type="GO" id="GO:0002682">
    <property type="term" value="P:regulation of immune system process"/>
    <property type="evidence" value="ECO:0007669"/>
    <property type="project" value="TreeGrafter"/>
</dbReference>
<dbReference type="Ensembl" id="ENSKMAT00000015167.1">
    <property type="protein sequence ID" value="ENSKMAP00000014950.1"/>
    <property type="gene ID" value="ENSKMAG00000011202.1"/>
</dbReference>
<dbReference type="PROSITE" id="PS50157">
    <property type="entry name" value="ZINC_FINGER_C2H2_2"/>
    <property type="match status" value="6"/>
</dbReference>
<dbReference type="InterPro" id="IPR036236">
    <property type="entry name" value="Znf_C2H2_sf"/>
</dbReference>
<dbReference type="AlphaFoldDB" id="A0A3Q3AFN6"/>
<dbReference type="Proteomes" id="UP000264800">
    <property type="component" value="Unplaced"/>
</dbReference>
<feature type="compositionally biased region" description="Polar residues" evidence="12">
    <location>
        <begin position="464"/>
        <end position="474"/>
    </location>
</feature>
<dbReference type="GO" id="GO:0001817">
    <property type="term" value="P:regulation of cytokine production"/>
    <property type="evidence" value="ECO:0007669"/>
    <property type="project" value="TreeGrafter"/>
</dbReference>
<evidence type="ECO:0000256" key="1">
    <source>
        <dbReference type="ARBA" id="ARBA00004123"/>
    </source>
</evidence>
<dbReference type="SUPFAM" id="SSF57716">
    <property type="entry name" value="Glucocorticoid receptor-like (DNA-binding domain)"/>
    <property type="match status" value="1"/>
</dbReference>
<dbReference type="Gene3D" id="6.20.210.20">
    <property type="entry name" value="THAP domain"/>
    <property type="match status" value="1"/>
</dbReference>
<dbReference type="FunFam" id="3.30.160.60:FF:000446">
    <property type="entry name" value="Zinc finger protein"/>
    <property type="match status" value="1"/>
</dbReference>
<reference evidence="15" key="2">
    <citation type="submission" date="2025-09" db="UniProtKB">
        <authorList>
            <consortium name="Ensembl"/>
        </authorList>
    </citation>
    <scope>IDENTIFICATION</scope>
</reference>
<evidence type="ECO:0000256" key="7">
    <source>
        <dbReference type="ARBA" id="ARBA00023125"/>
    </source>
</evidence>
<evidence type="ECO:0000256" key="12">
    <source>
        <dbReference type="SAM" id="MobiDB-lite"/>
    </source>
</evidence>
<dbReference type="GO" id="GO:0000978">
    <property type="term" value="F:RNA polymerase II cis-regulatory region sequence-specific DNA binding"/>
    <property type="evidence" value="ECO:0007669"/>
    <property type="project" value="TreeGrafter"/>
</dbReference>
<keyword evidence="3" id="KW-0677">Repeat</keyword>
<dbReference type="GO" id="GO:0001227">
    <property type="term" value="F:DNA-binding transcription repressor activity, RNA polymerase II-specific"/>
    <property type="evidence" value="ECO:0007669"/>
    <property type="project" value="TreeGrafter"/>
</dbReference>
<dbReference type="PANTHER" id="PTHR24399">
    <property type="entry name" value="ZINC FINGER AND BTB DOMAIN-CONTAINING"/>
    <property type="match status" value="1"/>
</dbReference>
<evidence type="ECO:0000313" key="16">
    <source>
        <dbReference type="Proteomes" id="UP000264800"/>
    </source>
</evidence>
<dbReference type="RefSeq" id="XP_017277896.1">
    <property type="nucleotide sequence ID" value="XM_017422407.3"/>
</dbReference>